<dbReference type="Gene3D" id="1.10.340.70">
    <property type="match status" value="1"/>
</dbReference>
<dbReference type="InParanoid" id="A0A1X7USK3"/>
<dbReference type="Pfam" id="PF17921">
    <property type="entry name" value="Integrase_H2C2"/>
    <property type="match status" value="1"/>
</dbReference>
<dbReference type="InterPro" id="IPR036397">
    <property type="entry name" value="RNaseH_sf"/>
</dbReference>
<sequence>MDWTAQQPQRDLTTQQPQRDMTAQQPQRDLTAQQQRDLTAQQPHRDLTAQQPQMTLLMLKRAGIYLMDKPERTRREKRDARRRYRDVTSSLHVTPEEFQELQQQDISLEKIQLAAEKELTGSGVKFFIRDGLICRRWILQERDEETEQLVVPVKCRRELLKLAYTTPFAGHLGRTKTTQRLLQRFYWPGIFCDVAGYCRSCSVCQKAGPKGALRAPLIPLPIIATPFKRIAKDIVGPLPKSRLGKRYILVVCDYATHFREAIL</sequence>
<evidence type="ECO:0000256" key="1">
    <source>
        <dbReference type="SAM" id="MobiDB-lite"/>
    </source>
</evidence>
<dbReference type="FunFam" id="1.10.340.70:FF:000001">
    <property type="entry name" value="Retrovirus-related Pol polyprotein from transposon gypsy-like Protein"/>
    <property type="match status" value="1"/>
</dbReference>
<dbReference type="PANTHER" id="PTHR37984:SF15">
    <property type="entry name" value="INTEGRASE CATALYTIC DOMAIN-CONTAINING PROTEIN"/>
    <property type="match status" value="1"/>
</dbReference>
<evidence type="ECO:0000259" key="2">
    <source>
        <dbReference type="Pfam" id="PF17921"/>
    </source>
</evidence>
<dbReference type="AlphaFoldDB" id="A0A1X7USK3"/>
<protein>
    <recommendedName>
        <fullName evidence="2">Integrase zinc-binding domain-containing protein</fullName>
    </recommendedName>
</protein>
<dbReference type="PANTHER" id="PTHR37984">
    <property type="entry name" value="PROTEIN CBG26694"/>
    <property type="match status" value="1"/>
</dbReference>
<reference evidence="3" key="1">
    <citation type="submission" date="2017-05" db="UniProtKB">
        <authorList>
            <consortium name="EnsemblMetazoa"/>
        </authorList>
    </citation>
    <scope>IDENTIFICATION</scope>
</reference>
<dbReference type="InterPro" id="IPR050951">
    <property type="entry name" value="Retrovirus_Pol_polyprotein"/>
</dbReference>
<feature type="domain" description="Integrase zinc-binding" evidence="2">
    <location>
        <begin position="151"/>
        <end position="209"/>
    </location>
</feature>
<dbReference type="Gene3D" id="3.30.420.10">
    <property type="entry name" value="Ribonuclease H-like superfamily/Ribonuclease H"/>
    <property type="match status" value="1"/>
</dbReference>
<feature type="region of interest" description="Disordered" evidence="1">
    <location>
        <begin position="1"/>
        <end position="51"/>
    </location>
</feature>
<accession>A0A1X7USK3</accession>
<dbReference type="InterPro" id="IPR041588">
    <property type="entry name" value="Integrase_H2C2"/>
</dbReference>
<name>A0A1X7USK3_AMPQE</name>
<proteinExistence type="predicted"/>
<evidence type="ECO:0000313" key="3">
    <source>
        <dbReference type="EnsemblMetazoa" id="Aqu2.1.30975_001"/>
    </source>
</evidence>
<dbReference type="EnsemblMetazoa" id="Aqu2.1.30975_001">
    <property type="protein sequence ID" value="Aqu2.1.30975_001"/>
    <property type="gene ID" value="Aqu2.1.30975"/>
</dbReference>
<dbReference type="OrthoDB" id="775972at2759"/>
<dbReference type="STRING" id="400682.A0A1X7USK3"/>
<organism evidence="3">
    <name type="scientific">Amphimedon queenslandica</name>
    <name type="common">Sponge</name>
    <dbReference type="NCBI Taxonomy" id="400682"/>
    <lineage>
        <taxon>Eukaryota</taxon>
        <taxon>Metazoa</taxon>
        <taxon>Porifera</taxon>
        <taxon>Demospongiae</taxon>
        <taxon>Heteroscleromorpha</taxon>
        <taxon>Haplosclerida</taxon>
        <taxon>Niphatidae</taxon>
        <taxon>Amphimedon</taxon>
    </lineage>
</organism>
<dbReference type="GO" id="GO:0003676">
    <property type="term" value="F:nucleic acid binding"/>
    <property type="evidence" value="ECO:0007669"/>
    <property type="project" value="InterPro"/>
</dbReference>